<sequence>MIDQALTIAVRVHAGQVDRGGRPYILHPLRLMHRCQSDEEMIVALLHDTVEDGDISLKDLREAGFSEEIVNAVDCLTKREGEGYEQFIERICPNDLARRVKILDVEDNMNISRLNNLQMKDFERLLKYHKALGLLKSHIKD</sequence>
<comment type="caution">
    <text evidence="1">The sequence shown here is derived from an EMBL/GenBank/DDBJ whole genome shotgun (WGS) entry which is preliminary data.</text>
</comment>
<evidence type="ECO:0000313" key="2">
    <source>
        <dbReference type="Proteomes" id="UP000460298"/>
    </source>
</evidence>
<dbReference type="AlphaFoldDB" id="A0A833LVY8"/>
<dbReference type="Proteomes" id="UP000460298">
    <property type="component" value="Unassembled WGS sequence"/>
</dbReference>
<proteinExistence type="predicted"/>
<gene>
    <name evidence="1" type="ORF">F9K24_22035</name>
</gene>
<accession>A0A833LVY8</accession>
<dbReference type="EMBL" id="WBUI01000052">
    <property type="protein sequence ID" value="KAB2928355.1"/>
    <property type="molecule type" value="Genomic_DNA"/>
</dbReference>
<organism evidence="1 2">
    <name type="scientific">Leptonema illini</name>
    <dbReference type="NCBI Taxonomy" id="183"/>
    <lineage>
        <taxon>Bacteria</taxon>
        <taxon>Pseudomonadati</taxon>
        <taxon>Spirochaetota</taxon>
        <taxon>Spirochaetia</taxon>
        <taxon>Leptospirales</taxon>
        <taxon>Leptospiraceae</taxon>
        <taxon>Leptonema</taxon>
    </lineage>
</organism>
<name>A0A833LVY8_9LEPT</name>
<evidence type="ECO:0000313" key="1">
    <source>
        <dbReference type="EMBL" id="KAB2928355.1"/>
    </source>
</evidence>
<dbReference type="SUPFAM" id="SSF109604">
    <property type="entry name" value="HD-domain/PDEase-like"/>
    <property type="match status" value="1"/>
</dbReference>
<protein>
    <submittedName>
        <fullName evidence="1">HD domain-containing protein</fullName>
    </submittedName>
</protein>
<dbReference type="Gene3D" id="1.10.3210.10">
    <property type="entry name" value="Hypothetical protein af1432"/>
    <property type="match status" value="1"/>
</dbReference>
<reference evidence="1 2" key="1">
    <citation type="submission" date="2019-10" db="EMBL/GenBank/DDBJ databases">
        <title>Extracellular Electron Transfer in a Candidatus Methanoperedens spp. Enrichment Culture.</title>
        <authorList>
            <person name="Berger S."/>
            <person name="Rangel Shaw D."/>
            <person name="Berben T."/>
            <person name="In 'T Zandt M."/>
            <person name="Frank J."/>
            <person name="Reimann J."/>
            <person name="Jetten M.S.M."/>
            <person name="Welte C.U."/>
        </authorList>
    </citation>
    <scope>NUCLEOTIDE SEQUENCE [LARGE SCALE GENOMIC DNA]</scope>
    <source>
        <strain evidence="1">SB12</strain>
    </source>
</reference>